<accession>A0A090UX19</accession>
<dbReference type="RefSeq" id="WP_042387590.1">
    <property type="nucleotide sequence ID" value="NZ_BBMZ01000002.1"/>
</dbReference>
<dbReference type="STRING" id="1115515.EV102420_02_00270"/>
<organism evidence="1 2">
    <name type="scientific">Pseudescherichia vulneris NBRC 102420</name>
    <dbReference type="NCBI Taxonomy" id="1115515"/>
    <lineage>
        <taxon>Bacteria</taxon>
        <taxon>Pseudomonadati</taxon>
        <taxon>Pseudomonadota</taxon>
        <taxon>Gammaproteobacteria</taxon>
        <taxon>Enterobacterales</taxon>
        <taxon>Enterobacteriaceae</taxon>
        <taxon>Pseudescherichia</taxon>
    </lineage>
</organism>
<proteinExistence type="predicted"/>
<dbReference type="OrthoDB" id="6429330at2"/>
<dbReference type="AlphaFoldDB" id="A0A090UX19"/>
<dbReference type="Proteomes" id="UP000029462">
    <property type="component" value="Unassembled WGS sequence"/>
</dbReference>
<protein>
    <submittedName>
        <fullName evidence="1">Uncharacterized protein</fullName>
    </submittedName>
</protein>
<dbReference type="eggNOG" id="ENOG50332W4">
    <property type="taxonomic scope" value="Bacteria"/>
</dbReference>
<sequence length="59" mass="6385">MFSVGDYVQPRIGGQKLKVVEVNDDQIVAVPASNEQGEKVTIKAADVTLYKEEGNFGVC</sequence>
<dbReference type="EMBL" id="BBMZ01000002">
    <property type="protein sequence ID" value="GAL56423.1"/>
    <property type="molecule type" value="Genomic_DNA"/>
</dbReference>
<keyword evidence="2" id="KW-1185">Reference proteome</keyword>
<evidence type="ECO:0000313" key="1">
    <source>
        <dbReference type="EMBL" id="GAL56423.1"/>
    </source>
</evidence>
<gene>
    <name evidence="1" type="ORF">EV102420_02_00270</name>
</gene>
<evidence type="ECO:0000313" key="2">
    <source>
        <dbReference type="Proteomes" id="UP000029462"/>
    </source>
</evidence>
<name>A0A090UX19_PSEVU</name>
<comment type="caution">
    <text evidence="1">The sequence shown here is derived from an EMBL/GenBank/DDBJ whole genome shotgun (WGS) entry which is preliminary data.</text>
</comment>
<reference evidence="1 2" key="1">
    <citation type="submission" date="2014-09" db="EMBL/GenBank/DDBJ databases">
        <title>Whole genome shotgun sequence of Escherichia vulneris NBRC 102420.</title>
        <authorList>
            <person name="Yoshida Y."/>
            <person name="Hosoyama A."/>
            <person name="Tsuchikane K."/>
            <person name="Ohji S."/>
            <person name="Ichikawa N."/>
            <person name="Kimura A."/>
            <person name="Yamazoe A."/>
            <person name="Ezaki T."/>
            <person name="Fujita N."/>
        </authorList>
    </citation>
    <scope>NUCLEOTIDE SEQUENCE [LARGE SCALE GENOMIC DNA]</scope>
    <source>
        <strain evidence="1 2">NBRC 102420</strain>
    </source>
</reference>